<name>A0A364MZC3_STELY</name>
<dbReference type="InterPro" id="IPR038765">
    <property type="entry name" value="Papain-like_cys_pep_sf"/>
</dbReference>
<evidence type="ECO:0000313" key="4">
    <source>
        <dbReference type="Proteomes" id="UP000249619"/>
    </source>
</evidence>
<protein>
    <recommendedName>
        <fullName evidence="2">USP domain-containing protein</fullName>
    </recommendedName>
</protein>
<organism evidence="3 4">
    <name type="scientific">Stemphylium lycopersici</name>
    <name type="common">Tomato gray leaf spot disease fungus</name>
    <name type="synonym">Thyrospora lycopersici</name>
    <dbReference type="NCBI Taxonomy" id="183478"/>
    <lineage>
        <taxon>Eukaryota</taxon>
        <taxon>Fungi</taxon>
        <taxon>Dikarya</taxon>
        <taxon>Ascomycota</taxon>
        <taxon>Pezizomycotina</taxon>
        <taxon>Dothideomycetes</taxon>
        <taxon>Pleosporomycetidae</taxon>
        <taxon>Pleosporales</taxon>
        <taxon>Pleosporineae</taxon>
        <taxon>Pleosporaceae</taxon>
        <taxon>Stemphylium</taxon>
    </lineage>
</organism>
<dbReference type="Pfam" id="PF00443">
    <property type="entry name" value="UCH"/>
    <property type="match status" value="1"/>
</dbReference>
<dbReference type="EMBL" id="QGDH01000094">
    <property type="protein sequence ID" value="RAR07838.1"/>
    <property type="molecule type" value="Genomic_DNA"/>
</dbReference>
<feature type="region of interest" description="Disordered" evidence="1">
    <location>
        <begin position="1412"/>
        <end position="1459"/>
    </location>
</feature>
<evidence type="ECO:0000256" key="1">
    <source>
        <dbReference type="SAM" id="MobiDB-lite"/>
    </source>
</evidence>
<dbReference type="GO" id="GO:0005829">
    <property type="term" value="C:cytosol"/>
    <property type="evidence" value="ECO:0007669"/>
    <property type="project" value="TreeGrafter"/>
</dbReference>
<dbReference type="InterPro" id="IPR050164">
    <property type="entry name" value="Peptidase_C19"/>
</dbReference>
<dbReference type="CDD" id="cd02257">
    <property type="entry name" value="Peptidase_C19"/>
    <property type="match status" value="1"/>
</dbReference>
<dbReference type="PROSITE" id="PS50235">
    <property type="entry name" value="USP_3"/>
    <property type="match status" value="1"/>
</dbReference>
<dbReference type="PROSITE" id="PS00973">
    <property type="entry name" value="USP_2"/>
    <property type="match status" value="1"/>
</dbReference>
<feature type="compositionally biased region" description="Basic residues" evidence="1">
    <location>
        <begin position="1243"/>
        <end position="1254"/>
    </location>
</feature>
<feature type="domain" description="USP" evidence="2">
    <location>
        <begin position="613"/>
        <end position="1042"/>
    </location>
</feature>
<feature type="compositionally biased region" description="Basic and acidic residues" evidence="1">
    <location>
        <begin position="1220"/>
        <end position="1238"/>
    </location>
</feature>
<proteinExistence type="predicted"/>
<comment type="caution">
    <text evidence="3">The sequence shown here is derived from an EMBL/GenBank/DDBJ whole genome shotgun (WGS) entry which is preliminary data.</text>
</comment>
<feature type="region of interest" description="Disordered" evidence="1">
    <location>
        <begin position="1320"/>
        <end position="1396"/>
    </location>
</feature>
<dbReference type="Gene3D" id="3.90.70.10">
    <property type="entry name" value="Cysteine proteinases"/>
    <property type="match status" value="1"/>
</dbReference>
<dbReference type="STRING" id="183478.A0A364MZC3"/>
<evidence type="ECO:0000313" key="3">
    <source>
        <dbReference type="EMBL" id="RAR07838.1"/>
    </source>
</evidence>
<feature type="region of interest" description="Disordered" evidence="1">
    <location>
        <begin position="534"/>
        <end position="621"/>
    </location>
</feature>
<dbReference type="GO" id="GO:0016579">
    <property type="term" value="P:protein deubiquitination"/>
    <property type="evidence" value="ECO:0007669"/>
    <property type="project" value="InterPro"/>
</dbReference>
<feature type="region of interest" description="Disordered" evidence="1">
    <location>
        <begin position="1192"/>
        <end position="1258"/>
    </location>
</feature>
<keyword evidence="4" id="KW-1185">Reference proteome</keyword>
<accession>A0A364MZC3</accession>
<feature type="compositionally biased region" description="Pro residues" evidence="1">
    <location>
        <begin position="542"/>
        <end position="551"/>
    </location>
</feature>
<dbReference type="PANTHER" id="PTHR24006">
    <property type="entry name" value="UBIQUITIN CARBOXYL-TERMINAL HYDROLASE"/>
    <property type="match status" value="1"/>
</dbReference>
<feature type="compositionally biased region" description="Basic residues" evidence="1">
    <location>
        <begin position="1210"/>
        <end position="1219"/>
    </location>
</feature>
<dbReference type="InterPro" id="IPR018200">
    <property type="entry name" value="USP_CS"/>
</dbReference>
<dbReference type="GO" id="GO:0005634">
    <property type="term" value="C:nucleus"/>
    <property type="evidence" value="ECO:0007669"/>
    <property type="project" value="TreeGrafter"/>
</dbReference>
<feature type="compositionally biased region" description="Basic and acidic residues" evidence="1">
    <location>
        <begin position="1344"/>
        <end position="1355"/>
    </location>
</feature>
<dbReference type="InterPro" id="IPR001394">
    <property type="entry name" value="Peptidase_C19_UCH"/>
</dbReference>
<reference evidence="4" key="1">
    <citation type="submission" date="2018-05" db="EMBL/GenBank/DDBJ databases">
        <title>Draft genome sequence of Stemphylium lycopersici strain CIDEFI 213.</title>
        <authorList>
            <person name="Medina R."/>
            <person name="Franco M.E.E."/>
            <person name="Lucentini C.G."/>
            <person name="Saparrat M.C.N."/>
            <person name="Balatti P.A."/>
        </authorList>
    </citation>
    <scope>NUCLEOTIDE SEQUENCE [LARGE SCALE GENOMIC DNA]</scope>
    <source>
        <strain evidence="4">CIDEFI 213</strain>
    </source>
</reference>
<feature type="compositionally biased region" description="Basic residues" evidence="1">
    <location>
        <begin position="1368"/>
        <end position="1377"/>
    </location>
</feature>
<dbReference type="GO" id="GO:0004843">
    <property type="term" value="F:cysteine-type deubiquitinase activity"/>
    <property type="evidence" value="ECO:0007669"/>
    <property type="project" value="InterPro"/>
</dbReference>
<sequence>MTSFNGPWADNLEALKKSVQSMPDQYKSSFTSASKATLEKVCDSDVLHVWESDSDIDSLLQLTSVITKLCDLGVRSHKGANAADGKGKKHLEGTVAVFSKIVVVRGWDNSVLTGQKEALEKTVKRVNTALERVFKMGEFDGAKRKIVWHHGAVLHFLLHWISTTTSNLRSTLSAVTVTNSLNLTTGIMPSAAGRTNKLPDLERLQQYARKLRIPVVFLDSLSQLISFEYLGTYMYFYAYYINTFLPESLSRPHLYKAQDELVTFAFRLRAASDGRYGSDAVKRVQKHLEASKAKQWARRCVDKDSYEKGKCRAAGKDEAVHHAVQLADSPFALLDHGAGVPAFARLAVGPASAAAHEYYTAAPVSIAFAKSQLRPSCPAVFHILIPQSAQDRDKVTNRVQGLMMAVLERVRQEKGNPVLGDAEKSMWNAVVGACSRAIEGSEGKMPRDVAKKVEFVKKKLTEGTWGVALNGADSADAKNIAEGAIGDGNVGKVQHIREPNRSCGFGMGTQQMTGGFAVQNGHQQQQQMQVPMQGMGLGQGQLPPPPPPPPQSMYTQGQSQMCAGGGGRQSSMLPQRSGPAGHSQGMSGGPWRRRRATGISKKWNIARRSQHPRGLPNSGNDCYRNGSIQPLVNFPRFVNWILGHNTKNGNWPCRDDNPDHSLAGVSVRGPELSREVLRDETYKKMTPEERIEYKKKPQGGVIRPLDLEGHKVENYSGCLPCLLKALIVDYWGKEMVENEAPHNPISFPYNHPSVYLTHQLFQRYFCEDREGFLDEVKDWRKDDPLVTDEEIDRRTRAARRSCMTEQQDADELVLRAFAGIEESFDRGTPDGLVLQEQFDSLFRIYTSIRRVCILCRNEEDVGFEDNIGLRIVPPQTGGDTVTGGIARTLRDTYDYHTKCEACNEDLVAERTSRFDSTPEYLRIHIALAQYGEDGVRRKIKTRIPVEETLDLSSHMANSEDVDAASALYKLHSVTYHSGSTLRSGHYVASVTGPGARKPVFHINDHHLKPLPGKTVKGRSPLTLNPLKMGGSFDAMMLWYEKVYTRDKRKTTDELTVDEGNALMKRLDHKKEGQRDDAAGAGNVSIRSNLTLQSNILQLNRPSPPSIKYIPDLLQRKAFCLWYTKEHEIDNSHQHSHINEVIPPSNPIQRYRIHKLIEANSDSLRDPEHARALCSQMTGPDLVNVENRDRSQANNIATEEKEQENNDGIPRSRRPSRRIQGRADGDENHENNHDREKKPSSVPRRSHQRPPRTRHSVPLLNLQLGQHSRELGADQFVLLIPIRMVPQHDALGLFLLPVPYQPPRRLGATTHNKRHLCQRPEELHSNGQLPRPRPWYTQRRKRDPRRCSGTDKEARIKQGTGHGTLSRMRQLHQQRRTRHGVENTREPDQHPQAQEMRKRLAEDLAREARYHAHVARHHGCSSPVRLGDPGRGEEGEYGAQRVRGRYQTQQSGVAEPADVG</sequence>
<dbReference type="InterPro" id="IPR028889">
    <property type="entry name" value="USP"/>
</dbReference>
<dbReference type="SUPFAM" id="SSF54001">
    <property type="entry name" value="Cysteine proteinases"/>
    <property type="match status" value="1"/>
</dbReference>
<gene>
    <name evidence="3" type="ORF">DDE83_006256</name>
</gene>
<feature type="compositionally biased region" description="Basic and acidic residues" evidence="1">
    <location>
        <begin position="1378"/>
        <end position="1396"/>
    </location>
</feature>
<feature type="compositionally biased region" description="Polar residues" evidence="1">
    <location>
        <begin position="552"/>
        <end position="561"/>
    </location>
</feature>
<evidence type="ECO:0000259" key="2">
    <source>
        <dbReference type="PROSITE" id="PS50235"/>
    </source>
</evidence>
<dbReference type="Proteomes" id="UP000249619">
    <property type="component" value="Unassembled WGS sequence"/>
</dbReference>